<accession>A0A4Z2H4Q5</accession>
<dbReference type="Proteomes" id="UP000314294">
    <property type="component" value="Unassembled WGS sequence"/>
</dbReference>
<sequence length="174" mass="19680">MESGEGDEEMRGCARCGTLLRSQLPTENYSIDSSYVNSRAHLIKRTGERKRAQGQEEHVQKSTSTFKDLEGNSLKDSGHEESDQTDSEHDVQRGHYVDTAVNDVLNMTVPPNVCQLPDQGLSEEEEKRRINGEKRDNKPSESRLFVEHLAKLGPNRQQMGKQGDQDDPRQREGD</sequence>
<dbReference type="EMBL" id="SRLO01000326">
    <property type="protein sequence ID" value="TNN60838.1"/>
    <property type="molecule type" value="Genomic_DNA"/>
</dbReference>
<gene>
    <name evidence="2" type="primary">PCDH19_1</name>
    <name evidence="2" type="ORF">EYF80_028935</name>
</gene>
<name>A0A4Z2H4Q5_9TELE</name>
<feature type="compositionally biased region" description="Basic and acidic residues" evidence="1">
    <location>
        <begin position="125"/>
        <end position="150"/>
    </location>
</feature>
<keyword evidence="3" id="KW-1185">Reference proteome</keyword>
<feature type="region of interest" description="Disordered" evidence="1">
    <location>
        <begin position="44"/>
        <end position="174"/>
    </location>
</feature>
<feature type="compositionally biased region" description="Basic and acidic residues" evidence="1">
    <location>
        <begin position="163"/>
        <end position="174"/>
    </location>
</feature>
<evidence type="ECO:0000256" key="1">
    <source>
        <dbReference type="SAM" id="MobiDB-lite"/>
    </source>
</evidence>
<comment type="caution">
    <text evidence="2">The sequence shown here is derived from an EMBL/GenBank/DDBJ whole genome shotgun (WGS) entry which is preliminary data.</text>
</comment>
<evidence type="ECO:0000313" key="3">
    <source>
        <dbReference type="Proteomes" id="UP000314294"/>
    </source>
</evidence>
<feature type="compositionally biased region" description="Basic and acidic residues" evidence="1">
    <location>
        <begin position="45"/>
        <end position="60"/>
    </location>
</feature>
<reference evidence="2 3" key="1">
    <citation type="submission" date="2019-03" db="EMBL/GenBank/DDBJ databases">
        <title>First draft genome of Liparis tanakae, snailfish: a comprehensive survey of snailfish specific genes.</title>
        <authorList>
            <person name="Kim W."/>
            <person name="Song I."/>
            <person name="Jeong J.-H."/>
            <person name="Kim D."/>
            <person name="Kim S."/>
            <person name="Ryu S."/>
            <person name="Song J.Y."/>
            <person name="Lee S.K."/>
        </authorList>
    </citation>
    <scope>NUCLEOTIDE SEQUENCE [LARGE SCALE GENOMIC DNA]</scope>
    <source>
        <tissue evidence="2">Muscle</tissue>
    </source>
</reference>
<proteinExistence type="predicted"/>
<protein>
    <submittedName>
        <fullName evidence="2">Protocadherin-19</fullName>
    </submittedName>
</protein>
<dbReference type="AlphaFoldDB" id="A0A4Z2H4Q5"/>
<dbReference type="OrthoDB" id="6252479at2759"/>
<organism evidence="2 3">
    <name type="scientific">Liparis tanakae</name>
    <name type="common">Tanaka's snailfish</name>
    <dbReference type="NCBI Taxonomy" id="230148"/>
    <lineage>
        <taxon>Eukaryota</taxon>
        <taxon>Metazoa</taxon>
        <taxon>Chordata</taxon>
        <taxon>Craniata</taxon>
        <taxon>Vertebrata</taxon>
        <taxon>Euteleostomi</taxon>
        <taxon>Actinopterygii</taxon>
        <taxon>Neopterygii</taxon>
        <taxon>Teleostei</taxon>
        <taxon>Neoteleostei</taxon>
        <taxon>Acanthomorphata</taxon>
        <taxon>Eupercaria</taxon>
        <taxon>Perciformes</taxon>
        <taxon>Cottioidei</taxon>
        <taxon>Cottales</taxon>
        <taxon>Liparidae</taxon>
        <taxon>Liparis</taxon>
    </lineage>
</organism>
<feature type="compositionally biased region" description="Basic and acidic residues" evidence="1">
    <location>
        <begin position="76"/>
        <end position="96"/>
    </location>
</feature>
<evidence type="ECO:0000313" key="2">
    <source>
        <dbReference type="EMBL" id="TNN60838.1"/>
    </source>
</evidence>